<dbReference type="PANTHER" id="PTHR43247">
    <property type="entry name" value="PHOSPHOSERINE AMINOTRANSFERASE"/>
    <property type="match status" value="1"/>
</dbReference>
<evidence type="ECO:0000259" key="7">
    <source>
        <dbReference type="Pfam" id="PF00266"/>
    </source>
</evidence>
<dbReference type="PANTHER" id="PTHR43247:SF1">
    <property type="entry name" value="PHOSPHOSERINE AMINOTRANSFERASE"/>
    <property type="match status" value="1"/>
</dbReference>
<evidence type="ECO:0000256" key="5">
    <source>
        <dbReference type="ARBA" id="ARBA00049007"/>
    </source>
</evidence>
<dbReference type="InterPro" id="IPR015424">
    <property type="entry name" value="PyrdxlP-dep_Trfase"/>
</dbReference>
<evidence type="ECO:0000313" key="9">
    <source>
        <dbReference type="Proteomes" id="UP000221165"/>
    </source>
</evidence>
<feature type="region of interest" description="Disordered" evidence="6">
    <location>
        <begin position="252"/>
        <end position="278"/>
    </location>
</feature>
<evidence type="ECO:0000256" key="2">
    <source>
        <dbReference type="ARBA" id="ARBA00022679"/>
    </source>
</evidence>
<dbReference type="EMBL" id="MIGC01005489">
    <property type="protein sequence ID" value="PHJ16903.1"/>
    <property type="molecule type" value="Genomic_DNA"/>
</dbReference>
<dbReference type="GeneID" id="94432607"/>
<keyword evidence="9" id="KW-1185">Reference proteome</keyword>
<organism evidence="8 9">
    <name type="scientific">Cystoisospora suis</name>
    <dbReference type="NCBI Taxonomy" id="483139"/>
    <lineage>
        <taxon>Eukaryota</taxon>
        <taxon>Sar</taxon>
        <taxon>Alveolata</taxon>
        <taxon>Apicomplexa</taxon>
        <taxon>Conoidasida</taxon>
        <taxon>Coccidia</taxon>
        <taxon>Eucoccidiorida</taxon>
        <taxon>Eimeriorina</taxon>
        <taxon>Sarcocystidae</taxon>
        <taxon>Cystoisospora</taxon>
    </lineage>
</organism>
<dbReference type="Pfam" id="PF00266">
    <property type="entry name" value="Aminotran_5"/>
    <property type="match status" value="1"/>
</dbReference>
<protein>
    <submittedName>
        <fullName evidence="8">Phosphoserine aminotransferase</fullName>
    </submittedName>
</protein>
<keyword evidence="8" id="KW-0032">Aminotransferase</keyword>
<comment type="catalytic activity">
    <reaction evidence="5">
        <text>O-phospho-L-serine + 2-oxoglutarate = 3-phosphooxypyruvate + L-glutamate</text>
        <dbReference type="Rhea" id="RHEA:14329"/>
        <dbReference type="ChEBI" id="CHEBI:16810"/>
        <dbReference type="ChEBI" id="CHEBI:18110"/>
        <dbReference type="ChEBI" id="CHEBI:29985"/>
        <dbReference type="ChEBI" id="CHEBI:57524"/>
        <dbReference type="EC" id="2.6.1.52"/>
    </reaction>
</comment>
<dbReference type="InterPro" id="IPR000192">
    <property type="entry name" value="Aminotrans_V_dom"/>
</dbReference>
<accession>A0A2C6KKJ4</accession>
<dbReference type="Proteomes" id="UP000221165">
    <property type="component" value="Unassembled WGS sequence"/>
</dbReference>
<keyword evidence="3" id="KW-0663">Pyridoxal phosphate</keyword>
<keyword evidence="2 8" id="KW-0808">Transferase</keyword>
<evidence type="ECO:0000256" key="4">
    <source>
        <dbReference type="ARBA" id="ARBA00029440"/>
    </source>
</evidence>
<dbReference type="Gene3D" id="3.40.640.10">
    <property type="entry name" value="Type I PLP-dependent aspartate aminotransferase-like (Major domain)"/>
    <property type="match status" value="1"/>
</dbReference>
<dbReference type="InterPro" id="IPR015421">
    <property type="entry name" value="PyrdxlP-dep_Trfase_major"/>
</dbReference>
<comment type="pathway">
    <text evidence="4">Amino-acid biosynthesis.</text>
</comment>
<reference evidence="8 9" key="1">
    <citation type="journal article" date="2017" name="Int. J. Parasitol.">
        <title>The genome of the protozoan parasite Cystoisospora suis and a reverse vaccinology approach to identify vaccine candidates.</title>
        <authorList>
            <person name="Palmieri N."/>
            <person name="Shrestha A."/>
            <person name="Ruttkowski B."/>
            <person name="Beck T."/>
            <person name="Vogl C."/>
            <person name="Tomley F."/>
            <person name="Blake D.P."/>
            <person name="Joachim A."/>
        </authorList>
    </citation>
    <scope>NUCLEOTIDE SEQUENCE [LARGE SCALE GENOMIC DNA]</scope>
    <source>
        <strain evidence="8 9">Wien I</strain>
    </source>
</reference>
<evidence type="ECO:0000256" key="3">
    <source>
        <dbReference type="ARBA" id="ARBA00022898"/>
    </source>
</evidence>
<dbReference type="RefSeq" id="XP_067918628.1">
    <property type="nucleotide sequence ID" value="XM_068069396.1"/>
</dbReference>
<evidence type="ECO:0000256" key="1">
    <source>
        <dbReference type="ARBA" id="ARBA00001933"/>
    </source>
</evidence>
<dbReference type="VEuPathDB" id="ToxoDB:CSUI_009280"/>
<dbReference type="AlphaFoldDB" id="A0A2C6KKJ4"/>
<feature type="domain" description="Aminotransferase class V" evidence="7">
    <location>
        <begin position="47"/>
        <end position="201"/>
    </location>
</feature>
<dbReference type="GO" id="GO:0005737">
    <property type="term" value="C:cytoplasm"/>
    <property type="evidence" value="ECO:0007669"/>
    <property type="project" value="TreeGrafter"/>
</dbReference>
<dbReference type="GO" id="GO:0030170">
    <property type="term" value="F:pyridoxal phosphate binding"/>
    <property type="evidence" value="ECO:0007669"/>
    <property type="project" value="TreeGrafter"/>
</dbReference>
<comment type="caution">
    <text evidence="8">The sequence shown here is derived from an EMBL/GenBank/DDBJ whole genome shotgun (WGS) entry which is preliminary data.</text>
</comment>
<evidence type="ECO:0000313" key="8">
    <source>
        <dbReference type="EMBL" id="PHJ16903.1"/>
    </source>
</evidence>
<proteinExistence type="predicted"/>
<dbReference type="GO" id="GO:0004648">
    <property type="term" value="F:O-phospho-L-serine:2-oxoglutarate aminotransferase activity"/>
    <property type="evidence" value="ECO:0007669"/>
    <property type="project" value="UniProtKB-EC"/>
</dbReference>
<name>A0A2C6KKJ4_9APIC</name>
<dbReference type="GO" id="GO:0006564">
    <property type="term" value="P:L-serine biosynthetic process"/>
    <property type="evidence" value="ECO:0007669"/>
    <property type="project" value="InterPro"/>
</dbReference>
<gene>
    <name evidence="8" type="ORF">CSUI_009280</name>
</gene>
<dbReference type="InterPro" id="IPR022278">
    <property type="entry name" value="Pser_aminoTfrase"/>
</dbReference>
<dbReference type="SUPFAM" id="SSF53383">
    <property type="entry name" value="PLP-dependent transferases"/>
    <property type="match status" value="1"/>
</dbReference>
<sequence>MANSSPSPLLSSSCSPSSCTSFLENEEDFIHFKATPQQHVLPYGRAVNFSAGPACLPVEVLLQAQHDLLNWHGCGMSIMEMSHRGRFYLKMMEDTENRLTSLLEIPQTHRLLFMQGGATMQFAAQPLNMLRSLGDTADYVITGNWSEYAWKEGKKYGPMRIASDNRTGSFKSVDIPSVQEWQLNPHAAYVHYCDNETVYGLEFAEPPDLSLAQILSPEELQTLKLSQHNPAQLQATSKAASPAGLLQACADGTKKGEEKDRKEEEMKKNPISDQEKDIENYLPASSHTNGLNGRDRHSSGVPTSFFSTCPSLEESTKGVYSSTNRSAYVWNLTSDMSSNFCSRPIDFEKYALIYGEEE</sequence>
<dbReference type="OrthoDB" id="1703350at2759"/>
<comment type="cofactor">
    <cofactor evidence="1">
        <name>pyridoxal 5'-phosphate</name>
        <dbReference type="ChEBI" id="CHEBI:597326"/>
    </cofactor>
</comment>
<evidence type="ECO:0000256" key="6">
    <source>
        <dbReference type="SAM" id="MobiDB-lite"/>
    </source>
</evidence>